<dbReference type="InterPro" id="IPR050307">
    <property type="entry name" value="Sterol_Desaturase_Related"/>
</dbReference>
<dbReference type="RefSeq" id="XP_003673087.1">
    <property type="nucleotide sequence ID" value="XM_003673039.1"/>
</dbReference>
<evidence type="ECO:0000313" key="7">
    <source>
        <dbReference type="EMBL" id="CCC66695.1"/>
    </source>
</evidence>
<dbReference type="GO" id="GO:0042284">
    <property type="term" value="F:sphingolipid delta-4 desaturase activity"/>
    <property type="evidence" value="ECO:0007669"/>
    <property type="project" value="EnsemblFungi"/>
</dbReference>
<feature type="transmembrane region" description="Helical" evidence="5">
    <location>
        <begin position="40"/>
        <end position="60"/>
    </location>
</feature>
<sequence length="335" mass="38531">MSESVAETVTTAAAAINKSVNNMPVKLARDSLLPWMSDDVLALVSPVISYWLFSLMFLGLDHLKAADKYRIHTIEEAEKRNRASKFHVLTHVLFQHLLQTFFGFALITYLDSNGVQHESANPWFIALPISLAKITAAFMIVDTWQYWLHRLMHYNKKLYKYLHSVHHELYVPYAFGALFNSPAEGFILDTFGTGIAMLITNLSAREQIILYNFATMKTVDDHCGYVLPYDPFQVCFNNNSIYHDIHHQPFGLKYNFAQPFFVFWDNLLGSSFREFNVLDSSAHLPKEQRSFGKNRLDINKYKEFLKNRRAARKDLSDVDAYKIEAGIAGEAKKIN</sequence>
<protein>
    <recommendedName>
        <fullName evidence="6">Fatty acid hydroxylase domain-containing protein</fullName>
    </recommendedName>
</protein>
<dbReference type="Proteomes" id="UP000001640">
    <property type="component" value="Chromosome 1"/>
</dbReference>
<reference key="2">
    <citation type="submission" date="2011-08" db="EMBL/GenBank/DDBJ databases">
        <title>Genome sequence of Naumovozyma castellii.</title>
        <authorList>
            <person name="Gordon J.L."/>
            <person name="Armisen D."/>
            <person name="Proux-Wera E."/>
            <person name="OhEigeartaigh S.S."/>
            <person name="Byrne K.P."/>
            <person name="Wolfe K.H."/>
        </authorList>
    </citation>
    <scope>NUCLEOTIDE SEQUENCE</scope>
    <source>
        <strain>Type strain:CBS 4309</strain>
    </source>
</reference>
<evidence type="ECO:0000256" key="3">
    <source>
        <dbReference type="ARBA" id="ARBA00022989"/>
    </source>
</evidence>
<gene>
    <name evidence="7" type="primary">NCAS0A01360</name>
    <name evidence="7" type="ordered locus">NCAS_0A01360</name>
</gene>
<dbReference type="InterPro" id="IPR006694">
    <property type="entry name" value="Fatty_acid_hydroxylase"/>
</dbReference>
<comment type="subcellular location">
    <subcellularLocation>
        <location evidence="1">Membrane</location>
    </subcellularLocation>
</comment>
<dbReference type="GO" id="GO:0005789">
    <property type="term" value="C:endoplasmic reticulum membrane"/>
    <property type="evidence" value="ECO:0007669"/>
    <property type="project" value="EnsemblFungi"/>
</dbReference>
<evidence type="ECO:0000256" key="2">
    <source>
        <dbReference type="ARBA" id="ARBA00022692"/>
    </source>
</evidence>
<dbReference type="InterPro" id="IPR029061">
    <property type="entry name" value="THDP-binding"/>
</dbReference>
<dbReference type="eggNOG" id="KOG0874">
    <property type="taxonomic scope" value="Eukaryota"/>
</dbReference>
<evidence type="ECO:0000256" key="5">
    <source>
        <dbReference type="SAM" id="Phobius"/>
    </source>
</evidence>
<dbReference type="OrthoDB" id="408954at2759"/>
<dbReference type="SUPFAM" id="SSF52518">
    <property type="entry name" value="Thiamin diphosphate-binding fold (THDP-binding)"/>
    <property type="match status" value="1"/>
</dbReference>
<evidence type="ECO:0000256" key="1">
    <source>
        <dbReference type="ARBA" id="ARBA00004370"/>
    </source>
</evidence>
<dbReference type="OMA" id="FETKPCK"/>
<feature type="transmembrane region" description="Helical" evidence="5">
    <location>
        <begin position="88"/>
        <end position="110"/>
    </location>
</feature>
<dbReference type="AlphaFoldDB" id="G0V5F9"/>
<feature type="domain" description="Fatty acid hydroxylase" evidence="6">
    <location>
        <begin position="135"/>
        <end position="270"/>
    </location>
</feature>
<dbReference type="InParanoid" id="G0V5F9"/>
<dbReference type="KEGG" id="ncs:NCAS_0A01360"/>
<feature type="transmembrane region" description="Helical" evidence="5">
    <location>
        <begin position="122"/>
        <end position="147"/>
    </location>
</feature>
<evidence type="ECO:0000259" key="6">
    <source>
        <dbReference type="Pfam" id="PF04116"/>
    </source>
</evidence>
<dbReference type="EMBL" id="HE576752">
    <property type="protein sequence ID" value="CCC66695.1"/>
    <property type="molecule type" value="Genomic_DNA"/>
</dbReference>
<dbReference type="GO" id="GO:0051999">
    <property type="term" value="P:mannosyl-inositol phosphorylceramide biosynthetic process"/>
    <property type="evidence" value="ECO:0007669"/>
    <property type="project" value="EnsemblFungi"/>
</dbReference>
<dbReference type="GO" id="GO:0005506">
    <property type="term" value="F:iron ion binding"/>
    <property type="evidence" value="ECO:0007669"/>
    <property type="project" value="InterPro"/>
</dbReference>
<accession>G0V5F9</accession>
<keyword evidence="8" id="KW-1185">Reference proteome</keyword>
<dbReference type="GO" id="GO:0102772">
    <property type="term" value="F:sphingolipid C4-monooxygenase activity"/>
    <property type="evidence" value="ECO:0007669"/>
    <property type="project" value="EnsemblFungi"/>
</dbReference>
<organism evidence="7 8">
    <name type="scientific">Naumovozyma castellii</name>
    <name type="common">Yeast</name>
    <name type="synonym">Saccharomyces castellii</name>
    <dbReference type="NCBI Taxonomy" id="27288"/>
    <lineage>
        <taxon>Eukaryota</taxon>
        <taxon>Fungi</taxon>
        <taxon>Dikarya</taxon>
        <taxon>Ascomycota</taxon>
        <taxon>Saccharomycotina</taxon>
        <taxon>Saccharomycetes</taxon>
        <taxon>Saccharomycetales</taxon>
        <taxon>Saccharomycetaceae</taxon>
        <taxon>Naumovozyma</taxon>
    </lineage>
</organism>
<reference evidence="7 8" key="1">
    <citation type="journal article" date="2011" name="Proc. Natl. Acad. Sci. U.S.A.">
        <title>Evolutionary erosion of yeast sex chromosomes by mating-type switching accidents.</title>
        <authorList>
            <person name="Gordon J.L."/>
            <person name="Armisen D."/>
            <person name="Proux-Wera E."/>
            <person name="Oheigeartaigh S.S."/>
            <person name="Byrne K.P."/>
            <person name="Wolfe K.H."/>
        </authorList>
    </citation>
    <scope>NUCLEOTIDE SEQUENCE [LARGE SCALE GENOMIC DNA]</scope>
    <source>
        <strain evidence="8">ATCC 76901 / BCRC 22586 / CBS 4309 / NBRC 1992 / NRRL Y-12630</strain>
    </source>
</reference>
<keyword evidence="4 5" id="KW-0472">Membrane</keyword>
<keyword evidence="2 5" id="KW-0812">Transmembrane</keyword>
<name>G0V5F9_NAUCA</name>
<dbReference type="Pfam" id="PF04116">
    <property type="entry name" value="FA_hydroxylase"/>
    <property type="match status" value="1"/>
</dbReference>
<dbReference type="GeneID" id="96900185"/>
<dbReference type="STRING" id="1064592.G0V5F9"/>
<proteinExistence type="predicted"/>
<dbReference type="HOGENOM" id="CLU_043293_1_1_1"/>
<evidence type="ECO:0000256" key="4">
    <source>
        <dbReference type="ARBA" id="ARBA00023136"/>
    </source>
</evidence>
<dbReference type="PANTHER" id="PTHR11863">
    <property type="entry name" value="STEROL DESATURASE"/>
    <property type="match status" value="1"/>
</dbReference>
<evidence type="ECO:0000313" key="8">
    <source>
        <dbReference type="Proteomes" id="UP000001640"/>
    </source>
</evidence>
<keyword evidence="3 5" id="KW-1133">Transmembrane helix</keyword>
<dbReference type="FunCoup" id="G0V5F9">
    <property type="interactions" value="127"/>
</dbReference>